<dbReference type="InterPro" id="IPR046450">
    <property type="entry name" value="PA_dom_sf"/>
</dbReference>
<dbReference type="GO" id="GO:0006508">
    <property type="term" value="P:proteolysis"/>
    <property type="evidence" value="ECO:0007669"/>
    <property type="project" value="InterPro"/>
</dbReference>
<reference evidence="2" key="1">
    <citation type="journal article" date="2020" name="mSystems">
        <title>Genome- and Community-Level Interaction Insights into Carbon Utilization and Element Cycling Functions of Hydrothermarchaeota in Hydrothermal Sediment.</title>
        <authorList>
            <person name="Zhou Z."/>
            <person name="Liu Y."/>
            <person name="Xu W."/>
            <person name="Pan J."/>
            <person name="Luo Z.H."/>
            <person name="Li M."/>
        </authorList>
    </citation>
    <scope>NUCLEOTIDE SEQUENCE [LARGE SCALE GENOMIC DNA]</scope>
    <source>
        <strain evidence="2">SpSt-500</strain>
    </source>
</reference>
<dbReference type="SUPFAM" id="SSF52025">
    <property type="entry name" value="PA domain"/>
    <property type="match status" value="1"/>
</dbReference>
<dbReference type="EMBL" id="DSVI01000004">
    <property type="protein sequence ID" value="HGT47092.1"/>
    <property type="molecule type" value="Genomic_DNA"/>
</dbReference>
<organism evidence="2">
    <name type="scientific">Ignavibacterium album</name>
    <dbReference type="NCBI Taxonomy" id="591197"/>
    <lineage>
        <taxon>Bacteria</taxon>
        <taxon>Pseudomonadati</taxon>
        <taxon>Ignavibacteriota</taxon>
        <taxon>Ignavibacteria</taxon>
        <taxon>Ignavibacteriales</taxon>
        <taxon>Ignavibacteriaceae</taxon>
        <taxon>Ignavibacterium</taxon>
    </lineage>
</organism>
<evidence type="ECO:0000259" key="1">
    <source>
        <dbReference type="Pfam" id="PF04389"/>
    </source>
</evidence>
<dbReference type="PANTHER" id="PTHR12147:SF26">
    <property type="entry name" value="PEPTIDASE M28 DOMAIN-CONTAINING PROTEIN"/>
    <property type="match status" value="1"/>
</dbReference>
<comment type="caution">
    <text evidence="2">The sequence shown here is derived from an EMBL/GenBank/DDBJ whole genome shotgun (WGS) entry which is preliminary data.</text>
</comment>
<dbReference type="Pfam" id="PF04389">
    <property type="entry name" value="Peptidase_M28"/>
    <property type="match status" value="1"/>
</dbReference>
<dbReference type="InterPro" id="IPR007484">
    <property type="entry name" value="Peptidase_M28"/>
</dbReference>
<dbReference type="PANTHER" id="PTHR12147">
    <property type="entry name" value="METALLOPEPTIDASE M28 FAMILY MEMBER"/>
    <property type="match status" value="1"/>
</dbReference>
<gene>
    <name evidence="2" type="ORF">ENS56_03560</name>
</gene>
<dbReference type="AlphaFoldDB" id="A0A832DMP2"/>
<dbReference type="GO" id="GO:0008235">
    <property type="term" value="F:metalloexopeptidase activity"/>
    <property type="evidence" value="ECO:0007669"/>
    <property type="project" value="InterPro"/>
</dbReference>
<evidence type="ECO:0000313" key="2">
    <source>
        <dbReference type="EMBL" id="HGT47092.1"/>
    </source>
</evidence>
<sequence length="546" mass="62127">MFKIIHWIIFFCLIEAKPQAFDDFYTAINSIDGDSILKHFHFLASDSVQGRGLGSQGIEIAAKYISNKFQQYGLKPNPKSNNYFQEIPMHGSLPLNSSELKIYNLDSVITLRYSQDYYLYKAGQQTYIPSPLEMVFVGYGIVAPEYDYNDYQTVDVTGKIVVYLDNEPKSEDPDYFNGQNPTHYSFAEVKRQIALSRGAAGTIIIPFENYTDWNFVKRDFDLEDINLAYSITSNLSLIINPECVNHIFKDSGYYFEDIVKMYYSHKMKSFELKTRLSFKGAFKERNFVEKNIIGFIPGVDTKLKDTYLIISAHYDHLGIGIPVNGDSIYNGALDNAIGVSVLMEIARVFSKLSVAPKRTVIFIAFTGEEKGLLGSTYYCDNPVFPLYKTIANVNIDGIAFFRDFKSIVGVGAQYSSLEDKLLETANRYQLTVEDIPDEFNSITAFTNSDNYAFALNGVPSILILEGISNKTKSREEVIEAFIDFYLNRYHTPLDDLNQYIDIVAAERHAKIIFDFCFSLSNSSIAPEWKKDAPFLKAKLRNIAEKR</sequence>
<dbReference type="Gene3D" id="3.40.630.10">
    <property type="entry name" value="Zn peptidases"/>
    <property type="match status" value="2"/>
</dbReference>
<dbReference type="InterPro" id="IPR045175">
    <property type="entry name" value="M28_fam"/>
</dbReference>
<accession>A0A832DMP2</accession>
<dbReference type="SUPFAM" id="SSF53187">
    <property type="entry name" value="Zn-dependent exopeptidases"/>
    <property type="match status" value="1"/>
</dbReference>
<proteinExistence type="predicted"/>
<feature type="domain" description="Peptidase M28" evidence="1">
    <location>
        <begin position="291"/>
        <end position="514"/>
    </location>
</feature>
<name>A0A832DMP2_9BACT</name>
<protein>
    <submittedName>
        <fullName evidence="2">M28 family peptidase</fullName>
    </submittedName>
</protein>